<reference evidence="4 6" key="1">
    <citation type="journal article" date="2010" name="BMC Genomics">
        <title>Combination of measures distinguishes pre-miRNAs from other stem-loops in the genome of the newly sequenced Anopheles darlingi.</title>
        <authorList>
            <person name="Mendes N.D."/>
            <person name="Freitas A.T."/>
            <person name="Vasconcelos A.T."/>
            <person name="Sagot M.F."/>
        </authorList>
    </citation>
    <scope>NUCLEOTIDE SEQUENCE</scope>
</reference>
<feature type="compositionally biased region" description="Acidic residues" evidence="2">
    <location>
        <begin position="275"/>
        <end position="291"/>
    </location>
</feature>
<reference evidence="4" key="3">
    <citation type="journal article" date="2013" name="Nucleic Acids Res.">
        <title>The genome of Anopheles darlingi, the main neotropical malaria vector.</title>
        <authorList>
            <person name="Marinotti O."/>
            <person name="Cerqueira G.C."/>
            <person name="de Almeida L.G."/>
            <person name="Ferro M.I."/>
            <person name="Loreto E.L."/>
            <person name="Zaha A."/>
            <person name="Teixeira S.M."/>
            <person name="Wespiser A.R."/>
            <person name="Almeida E Silva A."/>
            <person name="Schlindwein A.D."/>
            <person name="Pacheco A.C."/>
            <person name="Silva A.L."/>
            <person name="Graveley B.R."/>
            <person name="Walenz B.P."/>
            <person name="Lima Bde A."/>
            <person name="Ribeiro C.A."/>
            <person name="Nunes-Silva C.G."/>
            <person name="de Carvalho C.R."/>
            <person name="Soares C.M."/>
            <person name="de Menezes C.B."/>
            <person name="Matiolli C."/>
            <person name="Caffrey D."/>
            <person name="Araujo D.A."/>
            <person name="de Oliveira D.M."/>
            <person name="Golenbock D."/>
            <person name="Grisard E.C."/>
            <person name="Fantinatti-Garboggini F."/>
            <person name="de Carvalho F.M."/>
            <person name="Barcellos F.G."/>
            <person name="Prosdocimi F."/>
            <person name="May G."/>
            <person name="Azevedo Junior G.M."/>
            <person name="Guimaraes G.M."/>
            <person name="Goldman G.H."/>
            <person name="Padilha I.Q."/>
            <person name="Batista Jda S."/>
            <person name="Ferro J.A."/>
            <person name="Ribeiro J.M."/>
            <person name="Fietto J.L."/>
            <person name="Dabbas K.M."/>
            <person name="Cerdeira L."/>
            <person name="Agnez-Lima L.F."/>
            <person name="Brocchi M."/>
            <person name="de Carvalho M.O."/>
            <person name="Teixeira Mde M."/>
            <person name="Diniz Maia Mde M."/>
            <person name="Goldman M.H."/>
            <person name="Cruz Schneider M.P."/>
            <person name="Felipe M.S."/>
            <person name="Hungria M."/>
            <person name="Nicolas M.F."/>
            <person name="Pereira M."/>
            <person name="Montes M.A."/>
            <person name="Cantao M.E."/>
            <person name="Vincentz M."/>
            <person name="Rafael M.S."/>
            <person name="Silverman N."/>
            <person name="Stoco P.H."/>
            <person name="Souza R.C."/>
            <person name="Vicentini R."/>
            <person name="Gazzinelli R.T."/>
            <person name="Neves Rde O."/>
            <person name="Silva R."/>
            <person name="Astolfi-Filho S."/>
            <person name="Maciel T.E."/>
            <person name="Urmenyi T.P."/>
            <person name="Tadei W.P."/>
            <person name="Camargo E.P."/>
            <person name="de Vasconcelos A.T."/>
        </authorList>
    </citation>
    <scope>NUCLEOTIDE SEQUENCE</scope>
</reference>
<feature type="compositionally biased region" description="Polar residues" evidence="2">
    <location>
        <begin position="712"/>
        <end position="727"/>
    </location>
</feature>
<dbReference type="STRING" id="43151.W5JAQ4"/>
<reference evidence="4" key="2">
    <citation type="submission" date="2010-05" db="EMBL/GenBank/DDBJ databases">
        <authorList>
            <person name="Almeida L.G."/>
            <person name="Nicolas M.F."/>
            <person name="Souza R.C."/>
            <person name="Vasconcelos A.T.R."/>
        </authorList>
    </citation>
    <scope>NUCLEOTIDE SEQUENCE</scope>
</reference>
<evidence type="ECO:0000256" key="2">
    <source>
        <dbReference type="SAM" id="MobiDB-lite"/>
    </source>
</evidence>
<dbReference type="eggNOG" id="KOG0773">
    <property type="taxonomic scope" value="Eukaryota"/>
</dbReference>
<dbReference type="InterPro" id="IPR032453">
    <property type="entry name" value="PKNOX/Meis_N"/>
</dbReference>
<dbReference type="EMBL" id="ADMH02001792">
    <property type="protein sequence ID" value="ETN61081.1"/>
    <property type="molecule type" value="Genomic_DNA"/>
</dbReference>
<dbReference type="Proteomes" id="UP000000673">
    <property type="component" value="Unassembled WGS sequence"/>
</dbReference>
<dbReference type="HOGENOM" id="CLU_316922_0_0_1"/>
<organism evidence="4">
    <name type="scientific">Anopheles darlingi</name>
    <name type="common">Mosquito</name>
    <dbReference type="NCBI Taxonomy" id="43151"/>
    <lineage>
        <taxon>Eukaryota</taxon>
        <taxon>Metazoa</taxon>
        <taxon>Ecdysozoa</taxon>
        <taxon>Arthropoda</taxon>
        <taxon>Hexapoda</taxon>
        <taxon>Insecta</taxon>
        <taxon>Pterygota</taxon>
        <taxon>Neoptera</taxon>
        <taxon>Endopterygota</taxon>
        <taxon>Diptera</taxon>
        <taxon>Nematocera</taxon>
        <taxon>Culicoidea</taxon>
        <taxon>Culicidae</taxon>
        <taxon>Anophelinae</taxon>
        <taxon>Anopheles</taxon>
    </lineage>
</organism>
<name>W5JAQ4_ANODA</name>
<dbReference type="EnsemblMetazoa" id="ADAC007275-RA">
    <property type="protein sequence ID" value="ADAC007275-PA"/>
    <property type="gene ID" value="ADAC007275"/>
</dbReference>
<accession>W5JAQ4</accession>
<feature type="compositionally biased region" description="Basic and acidic residues" evidence="2">
    <location>
        <begin position="763"/>
        <end position="773"/>
    </location>
</feature>
<feature type="region of interest" description="Disordered" evidence="2">
    <location>
        <begin position="900"/>
        <end position="920"/>
    </location>
</feature>
<evidence type="ECO:0000259" key="3">
    <source>
        <dbReference type="Pfam" id="PF16493"/>
    </source>
</evidence>
<protein>
    <recommendedName>
        <fullName evidence="3">MEIS N-terminal domain-containing protein</fullName>
    </recommendedName>
</protein>
<sequence>MEEREERAQFRNKNPRGGDSDHHHQQQQHIISALELTIDIDGRRRGRRVIGVLMLWTINGVYARIMRAAAASLITGGTVNGERCCGTNGVIASGSISSNNNNTHSAKKRDTARSRLSIYDTTQQQPHQRAQQQWRSLGITLNVKDDDYCGLELATIDIKKSKGGQGGHRHNCPREQLRENNTRIPSVLGPSSDDEEDKCANQLSSPPEANPEVPAVLTGGAEGGGGPRPQCVMRRPPRTAGESRGVPHGGEPFLRSNINNNTTTTTTTTVSGPAVEDDPCDGDDDDEEHEENGEKISFRMRISAFRRVFHVHFYEDGLHGYGMDASAAGMYDPHAGHRPPALSGLPPHHSPHLNHAAAAASVGMHGYHGTSSHVSPASSHMGAVQPDIHKRDKEAIYGFSEGQMSFSREGPGTRGLRRAATVCMPGFARCNLSNPRHPLFPLLALIFEKCELATCTPREPGVAGGDVCSSDSFSEDVAVFSKQTKTKTAVGPATFPVSTSAVPYRTGPRGPGDHRIGLIINPRTMRGAHAKKKKKQEVKKYERVQQRSLRDREYLAFCTREQPVYRIPEPREIPKTPPGLLLSGLWRPISHRISSQQAAHFASPYSEYGYDEGHLFLLHGASNSSSEVSSAASKQAARKWHFDVPLNLLRTPGTAGDIVDHREVRSLWTDPVNAIGRSVQHLGKMPIDLVIDERDTTKPPELGGANGEGRSNADSTSHTDGASTPDVQQQQQQQQTRSKDMSQGGDRVDLVYSNKGSESVDATARRRREEGQTRHFTRQPEYQPPAAGQHQKTRESRITSARGAQEAAGVSVVAQQYDGNQVVPFTFQAVAEDGTSGQTVTGYSLLPMLLLLFPGPWSGGVASLLKCSRNQQQQQNHFRFTAPSALSPCGLKKCRPKRRRGAATASGHDGIWVSGTGPGG</sequence>
<feature type="domain" description="MEIS N-terminal" evidence="3">
    <location>
        <begin position="436"/>
        <end position="486"/>
    </location>
</feature>
<feature type="region of interest" description="Disordered" evidence="2">
    <location>
        <begin position="695"/>
        <end position="800"/>
    </location>
</feature>
<keyword evidence="6" id="KW-1185">Reference proteome</keyword>
<dbReference type="Pfam" id="PF16493">
    <property type="entry name" value="Meis_PKNOX_N"/>
    <property type="match status" value="1"/>
</dbReference>
<evidence type="ECO:0000313" key="6">
    <source>
        <dbReference type="Proteomes" id="UP000000673"/>
    </source>
</evidence>
<feature type="compositionally biased region" description="Low complexity" evidence="2">
    <location>
        <begin position="259"/>
        <end position="269"/>
    </location>
</feature>
<evidence type="ECO:0000313" key="4">
    <source>
        <dbReference type="EMBL" id="ETN61081.1"/>
    </source>
</evidence>
<evidence type="ECO:0000256" key="1">
    <source>
        <dbReference type="ARBA" id="ARBA00023242"/>
    </source>
</evidence>
<evidence type="ECO:0000313" key="5">
    <source>
        <dbReference type="EnsemblMetazoa" id="ADAC007275-PA"/>
    </source>
</evidence>
<feature type="region of interest" description="Disordered" evidence="2">
    <location>
        <begin position="1"/>
        <end position="27"/>
    </location>
</feature>
<reference evidence="5" key="4">
    <citation type="submission" date="2015-06" db="UniProtKB">
        <authorList>
            <consortium name="EnsemblMetazoa"/>
        </authorList>
    </citation>
    <scope>IDENTIFICATION</scope>
</reference>
<feature type="region of interest" description="Disordered" evidence="2">
    <location>
        <begin position="160"/>
        <end position="295"/>
    </location>
</feature>
<dbReference type="AlphaFoldDB" id="W5JAQ4"/>
<keyword evidence="1" id="KW-0539">Nucleus</keyword>
<proteinExistence type="predicted"/>
<dbReference type="VEuPathDB" id="VectorBase:ADAR2_009808"/>
<dbReference type="VEuPathDB" id="VectorBase:ADAC007275"/>
<gene>
    <name evidence="4" type="ORF">AND_007275</name>
</gene>
<feature type="compositionally biased region" description="Basic and acidic residues" evidence="2">
    <location>
        <begin position="172"/>
        <end position="181"/>
    </location>
</feature>